<proteinExistence type="predicted"/>
<feature type="compositionally biased region" description="Basic and acidic residues" evidence="1">
    <location>
        <begin position="892"/>
        <end position="901"/>
    </location>
</feature>
<dbReference type="InterPro" id="IPR029045">
    <property type="entry name" value="ClpP/crotonase-like_dom_sf"/>
</dbReference>
<feature type="compositionally biased region" description="Acidic residues" evidence="1">
    <location>
        <begin position="471"/>
        <end position="482"/>
    </location>
</feature>
<feature type="compositionally biased region" description="Low complexity" evidence="1">
    <location>
        <begin position="585"/>
        <end position="601"/>
    </location>
</feature>
<feature type="region of interest" description="Disordered" evidence="1">
    <location>
        <begin position="718"/>
        <end position="802"/>
    </location>
</feature>
<dbReference type="SUPFAM" id="SSF52096">
    <property type="entry name" value="ClpP/crotonase"/>
    <property type="match status" value="1"/>
</dbReference>
<feature type="compositionally biased region" description="Low complexity" evidence="1">
    <location>
        <begin position="334"/>
        <end position="344"/>
    </location>
</feature>
<evidence type="ECO:0000313" key="3">
    <source>
        <dbReference type="Proteomes" id="UP001652700"/>
    </source>
</evidence>
<dbReference type="AlphaFoldDB" id="A0A6P7FX16"/>
<dbReference type="CTD" id="116874"/>
<dbReference type="InterPro" id="IPR001753">
    <property type="entry name" value="Enoyl-CoA_hydra/iso"/>
</dbReference>
<dbReference type="CDD" id="cd06558">
    <property type="entry name" value="crotonase-like"/>
    <property type="match status" value="1"/>
</dbReference>
<dbReference type="Gene3D" id="3.90.226.10">
    <property type="entry name" value="2-enoyl-CoA Hydratase, Chain A, domain 1"/>
    <property type="match status" value="1"/>
</dbReference>
<dbReference type="OrthoDB" id="6357915at2759"/>
<dbReference type="PANTHER" id="PTHR43684:SF13">
    <property type="entry name" value="CHROMODOMAIN Y-LIKE PROTEIN"/>
    <property type="match status" value="1"/>
</dbReference>
<gene>
    <name evidence="4" type="primary">LOC114335034</name>
</gene>
<dbReference type="InterPro" id="IPR014748">
    <property type="entry name" value="Enoyl-CoA_hydra_C"/>
</dbReference>
<dbReference type="PANTHER" id="PTHR43684">
    <property type="match status" value="1"/>
</dbReference>
<feature type="compositionally biased region" description="Basic and acidic residues" evidence="1">
    <location>
        <begin position="534"/>
        <end position="543"/>
    </location>
</feature>
<evidence type="ECO:0000256" key="1">
    <source>
        <dbReference type="SAM" id="MobiDB-lite"/>
    </source>
</evidence>
<feature type="compositionally biased region" description="Basic and acidic residues" evidence="1">
    <location>
        <begin position="573"/>
        <end position="583"/>
    </location>
</feature>
<dbReference type="Pfam" id="PF00378">
    <property type="entry name" value="ECH_1"/>
    <property type="match status" value="1"/>
</dbReference>
<organism evidence="4">
    <name type="scientific">Diabrotica virgifera virgifera</name>
    <name type="common">western corn rootworm</name>
    <dbReference type="NCBI Taxonomy" id="50390"/>
    <lineage>
        <taxon>Eukaryota</taxon>
        <taxon>Metazoa</taxon>
        <taxon>Ecdysozoa</taxon>
        <taxon>Arthropoda</taxon>
        <taxon>Hexapoda</taxon>
        <taxon>Insecta</taxon>
        <taxon>Pterygota</taxon>
        <taxon>Neoptera</taxon>
        <taxon>Endopterygota</taxon>
        <taxon>Coleoptera</taxon>
        <taxon>Polyphaga</taxon>
        <taxon>Cucujiformia</taxon>
        <taxon>Chrysomeloidea</taxon>
        <taxon>Chrysomelidae</taxon>
        <taxon>Galerucinae</taxon>
        <taxon>Diabroticina</taxon>
        <taxon>Diabroticites</taxon>
        <taxon>Diabrotica</taxon>
    </lineage>
</organism>
<dbReference type="InParanoid" id="A0A6P7FX16"/>
<evidence type="ECO:0000313" key="4">
    <source>
        <dbReference type="RefSeq" id="XP_028140991.1"/>
    </source>
</evidence>
<feature type="compositionally biased region" description="Basic and acidic residues" evidence="1">
    <location>
        <begin position="630"/>
        <end position="642"/>
    </location>
</feature>
<protein>
    <submittedName>
        <fullName evidence="4">Uncharacterized protein LOC114335034 isoform X1</fullName>
    </submittedName>
</protein>
<dbReference type="FunCoup" id="A0A6P7FX16">
    <property type="interactions" value="538"/>
</dbReference>
<dbReference type="KEGG" id="dvv:114335034"/>
<dbReference type="RefSeq" id="XP_028140991.1">
    <property type="nucleotide sequence ID" value="XM_028285190.1"/>
</dbReference>
<evidence type="ECO:0000313" key="2">
    <source>
        <dbReference type="EnsemblMetazoa" id="XP_028140991.1"/>
    </source>
</evidence>
<dbReference type="EnsemblMetazoa" id="XM_028285190.2">
    <property type="protein sequence ID" value="XP_028140991.1"/>
    <property type="gene ID" value="LOC114335034"/>
</dbReference>
<dbReference type="Gene3D" id="1.10.12.10">
    <property type="entry name" value="Lyase 2-enoyl-coa Hydratase, Chain A, domain 2"/>
    <property type="match status" value="1"/>
</dbReference>
<feature type="compositionally biased region" description="Basic and acidic residues" evidence="1">
    <location>
        <begin position="552"/>
        <end position="561"/>
    </location>
</feature>
<feature type="compositionally biased region" description="Basic and acidic residues" evidence="1">
    <location>
        <begin position="604"/>
        <end position="613"/>
    </location>
</feature>
<dbReference type="InterPro" id="IPR051053">
    <property type="entry name" value="ECH/Chromodomain_protein"/>
</dbReference>
<keyword evidence="3" id="KW-1185">Reference proteome</keyword>
<feature type="compositionally biased region" description="Low complexity" evidence="1">
    <location>
        <begin position="614"/>
        <end position="624"/>
    </location>
</feature>
<feature type="region of interest" description="Disordered" evidence="1">
    <location>
        <begin position="197"/>
        <end position="217"/>
    </location>
</feature>
<feature type="compositionally biased region" description="Basic and acidic residues" evidence="1">
    <location>
        <begin position="973"/>
        <end position="984"/>
    </location>
</feature>
<feature type="compositionally biased region" description="Polar residues" evidence="1">
    <location>
        <begin position="348"/>
        <end position="360"/>
    </location>
</feature>
<name>A0A6P7FX16_DIAVI</name>
<feature type="region of interest" description="Disordered" evidence="1">
    <location>
        <begin position="662"/>
        <end position="698"/>
    </location>
</feature>
<feature type="compositionally biased region" description="Acidic residues" evidence="1">
    <location>
        <begin position="498"/>
        <end position="518"/>
    </location>
</feature>
<reference evidence="2" key="2">
    <citation type="submission" date="2025-05" db="UniProtKB">
        <authorList>
            <consortium name="EnsemblMetazoa"/>
        </authorList>
    </citation>
    <scope>IDENTIFICATION</scope>
</reference>
<dbReference type="Proteomes" id="UP001652700">
    <property type="component" value="Unplaced"/>
</dbReference>
<feature type="compositionally biased region" description="Polar residues" evidence="1">
    <location>
        <begin position="854"/>
        <end position="863"/>
    </location>
</feature>
<reference evidence="4" key="1">
    <citation type="submission" date="2025-04" db="UniProtKB">
        <authorList>
            <consortium name="RefSeq"/>
        </authorList>
    </citation>
    <scope>IDENTIFICATION</scope>
    <source>
        <tissue evidence="4">Whole insect</tissue>
    </source>
</reference>
<accession>A0A6P7FX16</accession>
<feature type="compositionally biased region" description="Basic and acidic residues" evidence="1">
    <location>
        <begin position="761"/>
        <end position="783"/>
    </location>
</feature>
<feature type="region of interest" description="Disordered" evidence="1">
    <location>
        <begin position="848"/>
        <end position="984"/>
    </location>
</feature>
<feature type="compositionally biased region" description="Polar residues" evidence="1">
    <location>
        <begin position="206"/>
        <end position="217"/>
    </location>
</feature>
<feature type="compositionally biased region" description="Low complexity" evidence="1">
    <location>
        <begin position="961"/>
        <end position="972"/>
    </location>
</feature>
<sequence>MESSITQGYENAGVVSDVNKQISYEENTVAYGQENYPVGTQIVAEGFHVEGDPYNVSHATVYNPNESIQQMAFDQQDQNLQNLPHEAYYTSQEIQLQESCIPEQPLVQEPAVMNANQPVEVSNSEMTNEIITEINETKEEIIDNGTNNGNVDNVETNSNENIENVVEEDNNAIGTETIIQQNIDNNEEESATLKIEDSVQSEEISEQSLSGSTPVSEDILNQSSVTNITESDAVQDTLDGSLVTTEDLGESIERVSAENQVLEESVVSEEGITDMSLQISDNSVNAETVEESMHCVVPEATEIDLPIGGDLIELQNYEAENNQQVQDHYIFTEESSSAPSVSSEGIPASQTDDGTTTNSDKPTKQRRFRKPVHDLPMHLIGHDISKPVEVVPNGRPLPKPRLGVKVPYLNLTSQIVSKAELEDEIIERSRQKEANSIKTRNKFARSLTQRLAHKIAPEKNVLGKKPKEEPLQDEQSDNEDDPLCPKHEPSQISALDDEKIENDDDLLAILEGDGDGEDIPVVQKESQENEADDSNLKLLEREIALQQLQELPHQEPTEKVVKPRFSRSAPALVKKETKEEKPKPKQSTPSKPTSKSPQQSKQAENQHKEEQQSKSKTQSIKKSSPTIDLPIEKKSVNIEPVPIEKKPVEIEPQVKVNMVLKTYSRKRKPSDIHDFDTPSPKRSAFEDPDANQIYEKGDPLALPSDVYVTKSSRVIKKKVIWDPDDEQTSKPASVKIVDTTKVYGAKTEKSDRKQTGTPTGDKIKSDQKTTPKSAEKNTTEKNIVKKPVAKPKTPLKSKRGLSEVDRLLMDEGAVKMLYDLKSDETPTKKKKTIYSVERAAKDIIKKANVLKNDLVQNTGGESQKTLRKKEGSGSNTSSPMVKPPLQEPVPIMERKMSKDSTRSSVHTPPRSPTFFASQTSMLIRRRSSSSLSSDSESDSQKSKTKSNKKTESSKLRKQKKSTSNDNNNSTPNKDTKNAKSSKEITAKAVKGVQYKSFTMKKSGKHIAIDLHYIDEECLFTIQVLDELTTALKRLEKDKDCNVVSITSTSKAFCLGLDYAWLVKENKNDRVEKASVMAETVREFLLCLLNFSKVLVAGIQGECTGLGVTMLSLFDTVIASDTATFRTPYASLGCLGEATFLLTYPNLNSNGLAAELLYAQQVLKADEAFRRGLISKLCWPEKYKDTLNNFLTSVAKGSRQSLEATKRRLRVNTRDQIEAAINDEVEILIDHWTSPECQENFSKLKK</sequence>
<feature type="region of interest" description="Disordered" evidence="1">
    <location>
        <begin position="334"/>
        <end position="373"/>
    </location>
</feature>
<feature type="compositionally biased region" description="Basic residues" evidence="1">
    <location>
        <begin position="787"/>
        <end position="799"/>
    </location>
</feature>
<dbReference type="GeneID" id="114335034"/>
<feature type="region of interest" description="Disordered" evidence="1">
    <location>
        <begin position="454"/>
        <end position="642"/>
    </location>
</feature>